<evidence type="ECO:0000256" key="1">
    <source>
        <dbReference type="ARBA" id="ARBA00004340"/>
    </source>
</evidence>
<dbReference type="Proteomes" id="UP001259832">
    <property type="component" value="Unassembled WGS sequence"/>
</dbReference>
<dbReference type="GO" id="GO:0005576">
    <property type="term" value="C:extracellular region"/>
    <property type="evidence" value="ECO:0007669"/>
    <property type="project" value="UniProtKB-SubCell"/>
</dbReference>
<dbReference type="Gene3D" id="3.40.50.300">
    <property type="entry name" value="P-loop containing nucleotide triphosphate hydrolases"/>
    <property type="match status" value="1"/>
</dbReference>
<evidence type="ECO:0000313" key="5">
    <source>
        <dbReference type="EMBL" id="KAK1928242.1"/>
    </source>
</evidence>
<dbReference type="InterPro" id="IPR027417">
    <property type="entry name" value="P-loop_NTPase"/>
</dbReference>
<dbReference type="EMBL" id="JASMQC010000090">
    <property type="protein sequence ID" value="KAK1928242.1"/>
    <property type="molecule type" value="Genomic_DNA"/>
</dbReference>
<evidence type="ECO:0000256" key="2">
    <source>
        <dbReference type="ARBA" id="ARBA00004613"/>
    </source>
</evidence>
<dbReference type="SUPFAM" id="SSF52540">
    <property type="entry name" value="P-loop containing nucleoside triphosphate hydrolases"/>
    <property type="match status" value="1"/>
</dbReference>
<evidence type="ECO:0000259" key="4">
    <source>
        <dbReference type="Pfam" id="PF20147"/>
    </source>
</evidence>
<dbReference type="GO" id="GO:0043657">
    <property type="term" value="C:host cell"/>
    <property type="evidence" value="ECO:0007669"/>
    <property type="project" value="UniProtKB-SubCell"/>
</dbReference>
<protein>
    <recommendedName>
        <fullName evidence="4">Crinkler effector protein N-terminal domain-containing protein</fullName>
    </recommendedName>
</protein>
<comment type="caution">
    <text evidence="5">The sequence shown here is derived from an EMBL/GenBank/DDBJ whole genome shotgun (WGS) entry which is preliminary data.</text>
</comment>
<reference evidence="5" key="1">
    <citation type="submission" date="2023-08" db="EMBL/GenBank/DDBJ databases">
        <title>Reference Genome Resource for the Citrus Pathogen Phytophthora citrophthora.</title>
        <authorList>
            <person name="Moller H."/>
            <person name="Coetzee B."/>
            <person name="Rose L.J."/>
            <person name="Van Niekerk J.M."/>
        </authorList>
    </citation>
    <scope>NUCLEOTIDE SEQUENCE</scope>
    <source>
        <strain evidence="5">STE-U-9442</strain>
    </source>
</reference>
<evidence type="ECO:0000313" key="6">
    <source>
        <dbReference type="Proteomes" id="UP001259832"/>
    </source>
</evidence>
<dbReference type="AlphaFoldDB" id="A0AAD9FYA9"/>
<sequence>MVKLFCAIVGEAGSAIEMYMAEDASVSALKRAIQADNEDIKVPARDLQLFLARTKDGMWLGLDEAGAASVVLDIDGHAQHSNTKLMKMESVQPLKKYVGELREQDQFQVHVLVVVPKQTSTGKRSRKVDGGEIPYFTMDQFPLMAHPVQVNWTIAPEPCPQLLVRDDDQLIELLPSCVSGTGIGRPDPLILYRRPPLVKQWNEMNRCSIQTYARLWVVGPPGTGKSCAALAFAWSLDRSHWDVIWIHYSRDDKHFNCVRLQGNEKAVCIVKEEAIERDLAEILNTTSQTRRTIVFLDGYVKSSAAGEAAHLKCLRWHQQDKIKHRLVCVCSMVTVGKEYRPELYNQIPANVDEELLNSEIKDVEMSAGELHNLEEVQTSALQHAMQAVDRPVKTQMLFKLTSWRFEDYKKAILNQKFFESVMRKFPAYSKQDDPVKEANKRIQLLRAKYFVAGGSARLMFDESTEEAIDTLDAVLYEAPNIEPYLKGFVGDSFSGAVNRLLARYERSHGYDVRFVSEYVVRHFATVMGPHLVENLARACNVNPSMDGFILEAWFFAQLSHNGLTWSVYVESTLQCGEWKRSNIVFFDPEKYPLGISLDVPKWMSPVKWNQGGYDAVFVDKAVQLVRFVQVTRAECHTFDETYFIDLLNRLVAGDLNQVAVVEMCFVVPMARLETFRLPVSTEDFKKIVVEVASSPSRATRSHPDQTFKACSANVIAIGVDYEITNRHSVERSQVG</sequence>
<feature type="domain" description="Crinkler effector protein N-terminal" evidence="4">
    <location>
        <begin position="2"/>
        <end position="114"/>
    </location>
</feature>
<keyword evidence="6" id="KW-1185">Reference proteome</keyword>
<name>A0AAD9FYA9_9STRA</name>
<accession>A0AAD9FYA9</accession>
<evidence type="ECO:0000256" key="3">
    <source>
        <dbReference type="ARBA" id="ARBA00022525"/>
    </source>
</evidence>
<dbReference type="Pfam" id="PF20147">
    <property type="entry name" value="Crinkler"/>
    <property type="match status" value="1"/>
</dbReference>
<comment type="subcellular location">
    <subcellularLocation>
        <location evidence="1">Host cell</location>
    </subcellularLocation>
    <subcellularLocation>
        <location evidence="2">Secreted</location>
    </subcellularLocation>
</comment>
<dbReference type="InterPro" id="IPR045379">
    <property type="entry name" value="Crinkler_N"/>
</dbReference>
<keyword evidence="3" id="KW-0964">Secreted</keyword>
<proteinExistence type="predicted"/>
<gene>
    <name evidence="5" type="ORF">P3T76_016296</name>
</gene>
<organism evidence="5 6">
    <name type="scientific">Phytophthora citrophthora</name>
    <dbReference type="NCBI Taxonomy" id="4793"/>
    <lineage>
        <taxon>Eukaryota</taxon>
        <taxon>Sar</taxon>
        <taxon>Stramenopiles</taxon>
        <taxon>Oomycota</taxon>
        <taxon>Peronosporomycetes</taxon>
        <taxon>Peronosporales</taxon>
        <taxon>Peronosporaceae</taxon>
        <taxon>Phytophthora</taxon>
    </lineage>
</organism>